<evidence type="ECO:0000313" key="3">
    <source>
        <dbReference type="Proteomes" id="UP000191144"/>
    </source>
</evidence>
<dbReference type="Gene3D" id="6.20.420.10">
    <property type="match status" value="1"/>
</dbReference>
<feature type="compositionally biased region" description="Low complexity" evidence="1">
    <location>
        <begin position="154"/>
        <end position="166"/>
    </location>
</feature>
<organism evidence="2 3">
    <name type="scientific">Lachancea meyersii CBS 8951</name>
    <dbReference type="NCBI Taxonomy" id="1266667"/>
    <lineage>
        <taxon>Eukaryota</taxon>
        <taxon>Fungi</taxon>
        <taxon>Dikarya</taxon>
        <taxon>Ascomycota</taxon>
        <taxon>Saccharomycotina</taxon>
        <taxon>Saccharomycetes</taxon>
        <taxon>Saccharomycetales</taxon>
        <taxon>Saccharomycetaceae</taxon>
        <taxon>Lachancea</taxon>
    </lineage>
</organism>
<feature type="compositionally biased region" description="Low complexity" evidence="1">
    <location>
        <begin position="8"/>
        <end position="20"/>
    </location>
</feature>
<feature type="compositionally biased region" description="Polar residues" evidence="1">
    <location>
        <begin position="207"/>
        <end position="218"/>
    </location>
</feature>
<keyword evidence="3" id="KW-1185">Reference proteome</keyword>
<feature type="region of interest" description="Disordered" evidence="1">
    <location>
        <begin position="136"/>
        <end position="228"/>
    </location>
</feature>
<protein>
    <submittedName>
        <fullName evidence="2">LAME_0H00870g1_1</fullName>
    </submittedName>
</protein>
<feature type="region of interest" description="Disordered" evidence="1">
    <location>
        <begin position="1"/>
        <end position="20"/>
    </location>
</feature>
<accession>A0A1G4KD77</accession>
<feature type="compositionally biased region" description="Polar residues" evidence="1">
    <location>
        <begin position="177"/>
        <end position="192"/>
    </location>
</feature>
<proteinExistence type="predicted"/>
<dbReference type="GO" id="GO:0016514">
    <property type="term" value="C:SWI/SNF complex"/>
    <property type="evidence" value="ECO:0007669"/>
    <property type="project" value="InterPro"/>
</dbReference>
<dbReference type="Pfam" id="PF09510">
    <property type="entry name" value="Rtt102p"/>
    <property type="match status" value="1"/>
</dbReference>
<dbReference type="InterPro" id="IPR018304">
    <property type="entry name" value="Rtt102"/>
</dbReference>
<feature type="region of interest" description="Disordered" evidence="1">
    <location>
        <begin position="95"/>
        <end position="122"/>
    </location>
</feature>
<dbReference type="GO" id="GO:0016586">
    <property type="term" value="C:RSC-type complex"/>
    <property type="evidence" value="ECO:0007669"/>
    <property type="project" value="InterPro"/>
</dbReference>
<feature type="compositionally biased region" description="Basic and acidic residues" evidence="1">
    <location>
        <begin position="219"/>
        <end position="228"/>
    </location>
</feature>
<feature type="compositionally biased region" description="Polar residues" evidence="1">
    <location>
        <begin position="98"/>
        <end position="108"/>
    </location>
</feature>
<evidence type="ECO:0000256" key="1">
    <source>
        <dbReference type="SAM" id="MobiDB-lite"/>
    </source>
</evidence>
<dbReference type="OrthoDB" id="4063132at2759"/>
<dbReference type="GO" id="GO:0006338">
    <property type="term" value="P:chromatin remodeling"/>
    <property type="evidence" value="ECO:0007669"/>
    <property type="project" value="InterPro"/>
</dbReference>
<dbReference type="AlphaFoldDB" id="A0A1G4KD77"/>
<dbReference type="EMBL" id="LT598480">
    <property type="protein sequence ID" value="SCV02453.1"/>
    <property type="molecule type" value="Genomic_DNA"/>
</dbReference>
<name>A0A1G4KD77_9SACH</name>
<sequence length="228" mass="24857">MQASALISRANNASTNNFSNSSRKFWKLDWQTPVKPRSNATAVSDKPDNTDGNGEELYNFKFKTWLPADQAAWIDPSEDPDEIIDLSLYDRTKIVEQSPENSRSSVTPINGHKTANGLSADDIRGAVGGQETLSGFSATQTEENSKDTPKEPSQNELTEQTTQNEEAAIQGNEDQEQVNQGGRHQEQAAQDQETLKAAEPLSAPEVESTTDNGSTAQKTDAEGDIKLD</sequence>
<dbReference type="Proteomes" id="UP000191144">
    <property type="component" value="Chromosome H"/>
</dbReference>
<gene>
    <name evidence="2" type="ORF">LAME_0H00870G</name>
</gene>
<reference evidence="3" key="1">
    <citation type="submission" date="2016-03" db="EMBL/GenBank/DDBJ databases">
        <authorList>
            <person name="Devillers Hugo."/>
        </authorList>
    </citation>
    <scope>NUCLEOTIDE SEQUENCE [LARGE SCALE GENOMIC DNA]</scope>
</reference>
<evidence type="ECO:0000313" key="2">
    <source>
        <dbReference type="EMBL" id="SCV02453.1"/>
    </source>
</evidence>